<dbReference type="SUPFAM" id="SSF51735">
    <property type="entry name" value="NAD(P)-binding Rossmann-fold domains"/>
    <property type="match status" value="1"/>
</dbReference>
<dbReference type="Gene3D" id="3.40.50.720">
    <property type="entry name" value="NAD(P)-binding Rossmann-like Domain"/>
    <property type="match status" value="1"/>
</dbReference>
<sequence length="537" mass="59352">MSATRVPKANRPPTPQKVANLRATFTQYEVTLRGKTARSLAVLQPATVEKVGEFARNLGVCEVVLSQAAALRIERIDPNRITLTDLAACVKAVGPEGKQELVLDLDSLQQVKRNPFKILRTIAMDVFMLTFPKLGRKVANKKYSFAFCVHPRKFQDVINGFPMIKIVPNIFGLREAVLKRLPPFRLSEITLNGETGILMCVGWDRGMFEKSEIKHEAQVEKNKKQENDLNQAQKKIVRMAVLAKRWGVEYIGLGALLPRYSNYGYCLHPGEQDKITKDQEEIAGLTVTTGHAYTVLVISKMVNKLRETILAVRAEKKPSVPAKEPIVAIVGAAGSTGACSARKAAADGARNILLVDMEKKTKVARLDSLKKELEGIYEGLTVEISTSVEALKGADIVVVVSSAPNVIIKSEHLKDGCFVVDDTQPVNVCPQISIERKGHVQVLKVLAPVKGIFPRYRFDRHTPLTDYVFTCLADLIMRVKTTLKKDTIGAVELEAVEELDRVTAENEIHVFGEDDFFGLGQEKVSIEDIKAIALFAA</sequence>
<evidence type="ECO:0000313" key="3">
    <source>
        <dbReference type="Proteomes" id="UP000177309"/>
    </source>
</evidence>
<comment type="caution">
    <text evidence="2">The sequence shown here is derived from an EMBL/GenBank/DDBJ whole genome shotgun (WGS) entry which is preliminary data.</text>
</comment>
<dbReference type="AlphaFoldDB" id="A0A1F4TLI5"/>
<proteinExistence type="predicted"/>
<organism evidence="2 3">
    <name type="scientific">candidate division WOR-1 bacterium RIFOXYC2_FULL_41_25</name>
    <dbReference type="NCBI Taxonomy" id="1802586"/>
    <lineage>
        <taxon>Bacteria</taxon>
        <taxon>Bacillati</taxon>
        <taxon>Saganbacteria</taxon>
    </lineage>
</organism>
<keyword evidence="1" id="KW-0175">Coiled coil</keyword>
<evidence type="ECO:0008006" key="4">
    <source>
        <dbReference type="Google" id="ProtNLM"/>
    </source>
</evidence>
<accession>A0A1F4TLI5</accession>
<evidence type="ECO:0000313" key="2">
    <source>
        <dbReference type="EMBL" id="OGC33578.1"/>
    </source>
</evidence>
<dbReference type="EMBL" id="MEUI01000031">
    <property type="protein sequence ID" value="OGC33578.1"/>
    <property type="molecule type" value="Genomic_DNA"/>
</dbReference>
<gene>
    <name evidence="2" type="ORF">A2462_02720</name>
</gene>
<feature type="coiled-coil region" evidence="1">
    <location>
        <begin position="215"/>
        <end position="242"/>
    </location>
</feature>
<dbReference type="Proteomes" id="UP000177309">
    <property type="component" value="Unassembled WGS sequence"/>
</dbReference>
<reference evidence="2 3" key="1">
    <citation type="journal article" date="2016" name="Nat. Commun.">
        <title>Thousands of microbial genomes shed light on interconnected biogeochemical processes in an aquifer system.</title>
        <authorList>
            <person name="Anantharaman K."/>
            <person name="Brown C.T."/>
            <person name="Hug L.A."/>
            <person name="Sharon I."/>
            <person name="Castelle C.J."/>
            <person name="Probst A.J."/>
            <person name="Thomas B.C."/>
            <person name="Singh A."/>
            <person name="Wilkins M.J."/>
            <person name="Karaoz U."/>
            <person name="Brodie E.L."/>
            <person name="Williams K.H."/>
            <person name="Hubbard S.S."/>
            <person name="Banfield J.F."/>
        </authorList>
    </citation>
    <scope>NUCLEOTIDE SEQUENCE [LARGE SCALE GENOMIC DNA]</scope>
</reference>
<protein>
    <recommendedName>
        <fullName evidence="4">Quinate/shikimate 5-dehydrogenase/glutamyl-tRNA reductase domain-containing protein</fullName>
    </recommendedName>
</protein>
<dbReference type="InterPro" id="IPR036291">
    <property type="entry name" value="NAD(P)-bd_dom_sf"/>
</dbReference>
<name>A0A1F4TLI5_UNCSA</name>
<evidence type="ECO:0000256" key="1">
    <source>
        <dbReference type="SAM" id="Coils"/>
    </source>
</evidence>